<evidence type="ECO:0000256" key="3">
    <source>
        <dbReference type="ARBA" id="ARBA00012848"/>
    </source>
</evidence>
<dbReference type="InterPro" id="IPR036291">
    <property type="entry name" value="NAD(P)-bd_dom_sf"/>
</dbReference>
<protein>
    <recommendedName>
        <fullName evidence="3">diacetyl reductase [(S)-acetoin forming]</fullName>
        <ecNumber evidence="3">1.1.1.304</ecNumber>
    </recommendedName>
</protein>
<dbReference type="Gene3D" id="3.40.50.720">
    <property type="entry name" value="NAD(P)-binding Rossmann-like Domain"/>
    <property type="match status" value="1"/>
</dbReference>
<dbReference type="InterPro" id="IPR020904">
    <property type="entry name" value="Sc_DH/Rdtase_CS"/>
</dbReference>
<accession>A0A0R1NKJ4</accession>
<sequence length="259" mass="27796">MFIMTKLAIVTGAGQGIGEGIAHRLAKDGYAIAVADINQRTAKKVAKDLKDAGYQAKAYYVDVAHRDEVFDLVKTAVKDFGYLAAFINNAGVAFIDSFVDSHPNDVERLLDVNLKGTYWGVQAAAEQFIKQENGGRIVNAASLAGVEASALQSAYSASKFGIRGITQSASKELAKYQITVNAYDPGIVRTPLRDGIDKRSAEINGVSVEEQRANSLSEISLGREATPADVAEVVSWFVSKHAGYITGQSLLVDGGMRYQ</sequence>
<dbReference type="AlphaFoldDB" id="A0A0R1NKJ4"/>
<dbReference type="SUPFAM" id="SSF51735">
    <property type="entry name" value="NAD(P)-binding Rossmann-fold domains"/>
    <property type="match status" value="1"/>
</dbReference>
<keyword evidence="4" id="KW-0560">Oxidoreductase</keyword>
<comment type="caution">
    <text evidence="10">The sequence shown here is derived from an EMBL/GenBank/DDBJ whole genome shotgun (WGS) entry which is preliminary data.</text>
</comment>
<dbReference type="PROSITE" id="PS00061">
    <property type="entry name" value="ADH_SHORT"/>
    <property type="match status" value="1"/>
</dbReference>
<gene>
    <name evidence="10" type="ORF">FC98_GL000930</name>
</gene>
<dbReference type="PANTHER" id="PTHR42760">
    <property type="entry name" value="SHORT-CHAIN DEHYDROGENASES/REDUCTASES FAMILY MEMBER"/>
    <property type="match status" value="1"/>
</dbReference>
<dbReference type="GO" id="GO:0045150">
    <property type="term" value="P:acetoin catabolic process"/>
    <property type="evidence" value="ECO:0007669"/>
    <property type="project" value="InterPro"/>
</dbReference>
<dbReference type="NCBIfam" id="TIGR02415">
    <property type="entry name" value="23BDH"/>
    <property type="match status" value="1"/>
</dbReference>
<evidence type="ECO:0000256" key="8">
    <source>
        <dbReference type="PIRSR" id="PIRSR614007-2"/>
    </source>
</evidence>
<dbReference type="PRINTS" id="PR00080">
    <property type="entry name" value="SDRFAMILY"/>
</dbReference>
<feature type="active site" description="Proton acceptor" evidence="7">
    <location>
        <position position="155"/>
    </location>
</feature>
<organism evidence="10 11">
    <name type="scientific">Lentilactobacillus kisonensis DSM 19906 = JCM 15041</name>
    <dbReference type="NCBI Taxonomy" id="1423766"/>
    <lineage>
        <taxon>Bacteria</taxon>
        <taxon>Bacillati</taxon>
        <taxon>Bacillota</taxon>
        <taxon>Bacilli</taxon>
        <taxon>Lactobacillales</taxon>
        <taxon>Lactobacillaceae</taxon>
        <taxon>Lentilactobacillus</taxon>
    </lineage>
</organism>
<reference evidence="10 11" key="1">
    <citation type="journal article" date="2015" name="Genome Announc.">
        <title>Expanding the biotechnology potential of lactobacilli through comparative genomics of 213 strains and associated genera.</title>
        <authorList>
            <person name="Sun Z."/>
            <person name="Harris H.M."/>
            <person name="McCann A."/>
            <person name="Guo C."/>
            <person name="Argimon S."/>
            <person name="Zhang W."/>
            <person name="Yang X."/>
            <person name="Jeffery I.B."/>
            <person name="Cooney J.C."/>
            <person name="Kagawa T.F."/>
            <person name="Liu W."/>
            <person name="Song Y."/>
            <person name="Salvetti E."/>
            <person name="Wrobel A."/>
            <person name="Rasinkangas P."/>
            <person name="Parkhill J."/>
            <person name="Rea M.C."/>
            <person name="O'Sullivan O."/>
            <person name="Ritari J."/>
            <person name="Douillard F.P."/>
            <person name="Paul Ross R."/>
            <person name="Yang R."/>
            <person name="Briner A.E."/>
            <person name="Felis G.E."/>
            <person name="de Vos W.M."/>
            <person name="Barrangou R."/>
            <person name="Klaenhammer T.R."/>
            <person name="Caufield P.W."/>
            <person name="Cui Y."/>
            <person name="Zhang H."/>
            <person name="O'Toole P.W."/>
        </authorList>
    </citation>
    <scope>NUCLEOTIDE SEQUENCE [LARGE SCALE GENOMIC DNA]</scope>
    <source>
        <strain evidence="10 11">DSM 19906</strain>
    </source>
</reference>
<dbReference type="GO" id="GO:0006633">
    <property type="term" value="P:fatty acid biosynthetic process"/>
    <property type="evidence" value="ECO:0007669"/>
    <property type="project" value="TreeGrafter"/>
</dbReference>
<dbReference type="PANTHER" id="PTHR42760:SF121">
    <property type="entry name" value="3-OXOACYL-(ACYL-CARRIER-PROTEIN) REDUCTASE"/>
    <property type="match status" value="1"/>
</dbReference>
<dbReference type="Pfam" id="PF00106">
    <property type="entry name" value="adh_short"/>
    <property type="match status" value="1"/>
</dbReference>
<dbReference type="GO" id="GO:0048038">
    <property type="term" value="F:quinone binding"/>
    <property type="evidence" value="ECO:0007669"/>
    <property type="project" value="TreeGrafter"/>
</dbReference>
<evidence type="ECO:0000313" key="11">
    <source>
        <dbReference type="Proteomes" id="UP000051439"/>
    </source>
</evidence>
<evidence type="ECO:0000256" key="4">
    <source>
        <dbReference type="ARBA" id="ARBA00023002"/>
    </source>
</evidence>
<feature type="binding site" evidence="8">
    <location>
        <begin position="15"/>
        <end position="17"/>
    </location>
    <ligand>
        <name>NAD(+)</name>
        <dbReference type="ChEBI" id="CHEBI:57540"/>
    </ligand>
</feature>
<dbReference type="Proteomes" id="UP000051439">
    <property type="component" value="Unassembled WGS sequence"/>
</dbReference>
<dbReference type="PATRIC" id="fig|1423766.4.peg.949"/>
<proteinExistence type="inferred from homology"/>
<feature type="binding site" evidence="8">
    <location>
        <position position="159"/>
    </location>
    <ligand>
        <name>NAD(+)</name>
        <dbReference type="ChEBI" id="CHEBI:57540"/>
    </ligand>
</feature>
<dbReference type="InterPro" id="IPR002347">
    <property type="entry name" value="SDR_fam"/>
</dbReference>
<name>A0A0R1NKJ4_9LACO</name>
<evidence type="ECO:0000313" key="10">
    <source>
        <dbReference type="EMBL" id="KRL20990.1"/>
    </source>
</evidence>
<comment type="function">
    <text evidence="1">Catalyzes the irreversible reduction of 2,3-butanediol to (S)-acetoin in the presence of NADH.</text>
</comment>
<dbReference type="GO" id="GO:0008206">
    <property type="term" value="P:bile acid metabolic process"/>
    <property type="evidence" value="ECO:0007669"/>
    <property type="project" value="UniProtKB-ARBA"/>
</dbReference>
<evidence type="ECO:0000256" key="5">
    <source>
        <dbReference type="ARBA" id="ARBA00023027"/>
    </source>
</evidence>
<feature type="binding site" evidence="8">
    <location>
        <begin position="185"/>
        <end position="190"/>
    </location>
    <ligand>
        <name>NAD(+)</name>
        <dbReference type="ChEBI" id="CHEBI:57540"/>
    </ligand>
</feature>
<dbReference type="EMBL" id="AZEB01000018">
    <property type="protein sequence ID" value="KRL20990.1"/>
    <property type="molecule type" value="Genomic_DNA"/>
</dbReference>
<keyword evidence="5 8" id="KW-0520">NAD</keyword>
<dbReference type="FunFam" id="3.40.50.720:FF:000084">
    <property type="entry name" value="Short-chain dehydrogenase reductase"/>
    <property type="match status" value="1"/>
</dbReference>
<feature type="binding site" evidence="8">
    <location>
        <position position="89"/>
    </location>
    <ligand>
        <name>NAD(+)</name>
        <dbReference type="ChEBI" id="CHEBI:57540"/>
    </ligand>
</feature>
<evidence type="ECO:0000256" key="7">
    <source>
        <dbReference type="PIRSR" id="PIRSR614007-1"/>
    </source>
</evidence>
<evidence type="ECO:0000256" key="9">
    <source>
        <dbReference type="RuleBase" id="RU000363"/>
    </source>
</evidence>
<dbReference type="InterPro" id="IPR014007">
    <property type="entry name" value="23BDH"/>
</dbReference>
<dbReference type="EC" id="1.1.1.304" evidence="3"/>
<feature type="binding site" evidence="8">
    <location>
        <begin position="62"/>
        <end position="63"/>
    </location>
    <ligand>
        <name>NAD(+)</name>
        <dbReference type="ChEBI" id="CHEBI:57540"/>
    </ligand>
</feature>
<dbReference type="GO" id="GO:0052588">
    <property type="term" value="F:diacetyl reductase ((S)-acetoin forming) (NAD+) activity"/>
    <property type="evidence" value="ECO:0007669"/>
    <property type="project" value="UniProtKB-EC"/>
</dbReference>
<comment type="similarity">
    <text evidence="2 9">Belongs to the short-chain dehydrogenases/reductases (SDR) family.</text>
</comment>
<evidence type="ECO:0000256" key="1">
    <source>
        <dbReference type="ARBA" id="ARBA00003200"/>
    </source>
</evidence>
<comment type="catalytic activity">
    <reaction evidence="6">
        <text>(S)-acetoin + NAD(+) = diacetyl + NADH + H(+)</text>
        <dbReference type="Rhea" id="RHEA:27286"/>
        <dbReference type="ChEBI" id="CHEBI:15378"/>
        <dbReference type="ChEBI" id="CHEBI:15687"/>
        <dbReference type="ChEBI" id="CHEBI:16583"/>
        <dbReference type="ChEBI" id="CHEBI:57540"/>
        <dbReference type="ChEBI" id="CHEBI:57945"/>
        <dbReference type="EC" id="1.1.1.304"/>
    </reaction>
</comment>
<dbReference type="PRINTS" id="PR00081">
    <property type="entry name" value="GDHRDH"/>
</dbReference>
<keyword evidence="11" id="KW-1185">Reference proteome</keyword>
<feature type="binding site" evidence="8">
    <location>
        <position position="155"/>
    </location>
    <ligand>
        <name>NAD(+)</name>
        <dbReference type="ChEBI" id="CHEBI:57540"/>
    </ligand>
</feature>
<feature type="binding site" evidence="8">
    <location>
        <position position="36"/>
    </location>
    <ligand>
        <name>NAD(+)</name>
        <dbReference type="ChEBI" id="CHEBI:57540"/>
    </ligand>
</feature>
<evidence type="ECO:0000256" key="6">
    <source>
        <dbReference type="ARBA" id="ARBA00047315"/>
    </source>
</evidence>
<evidence type="ECO:0000256" key="2">
    <source>
        <dbReference type="ARBA" id="ARBA00006484"/>
    </source>
</evidence>